<keyword evidence="1" id="KW-1133">Transmembrane helix</keyword>
<reference evidence="2 3" key="1">
    <citation type="submission" date="2020-09" db="EMBL/GenBank/DDBJ databases">
        <title>Pseudoxanthomonas sp. CAU 1598 isolated from sand of Yaerae Beach.</title>
        <authorList>
            <person name="Kim W."/>
        </authorList>
    </citation>
    <scope>NUCLEOTIDE SEQUENCE [LARGE SCALE GENOMIC DNA]</scope>
    <source>
        <strain evidence="2 3">CAU 1598</strain>
    </source>
</reference>
<accession>A0AAW3ZNP1</accession>
<keyword evidence="2" id="KW-0808">Transferase</keyword>
<organism evidence="2 3">
    <name type="scientific">Pseudomarimonas arenosa</name>
    <dbReference type="NCBI Taxonomy" id="2774145"/>
    <lineage>
        <taxon>Bacteria</taxon>
        <taxon>Pseudomonadati</taxon>
        <taxon>Pseudomonadota</taxon>
        <taxon>Gammaproteobacteria</taxon>
        <taxon>Lysobacterales</taxon>
        <taxon>Lysobacteraceae</taxon>
        <taxon>Pseudomarimonas</taxon>
    </lineage>
</organism>
<evidence type="ECO:0000256" key="1">
    <source>
        <dbReference type="SAM" id="Phobius"/>
    </source>
</evidence>
<dbReference type="RefSeq" id="WP_192030768.1">
    <property type="nucleotide sequence ID" value="NZ_JACYTR010000048.1"/>
</dbReference>
<dbReference type="GO" id="GO:0016779">
    <property type="term" value="F:nucleotidyltransferase activity"/>
    <property type="evidence" value="ECO:0007669"/>
    <property type="project" value="UniProtKB-KW"/>
</dbReference>
<protein>
    <submittedName>
        <fullName evidence="2">Phosphopantetheine adenylyltransferase</fullName>
    </submittedName>
</protein>
<keyword evidence="2" id="KW-0548">Nucleotidyltransferase</keyword>
<dbReference type="Proteomes" id="UP000613768">
    <property type="component" value="Unassembled WGS sequence"/>
</dbReference>
<name>A0AAW3ZNP1_9GAMM</name>
<comment type="caution">
    <text evidence="2">The sequence shown here is derived from an EMBL/GenBank/DDBJ whole genome shotgun (WGS) entry which is preliminary data.</text>
</comment>
<feature type="transmembrane region" description="Helical" evidence="1">
    <location>
        <begin position="77"/>
        <end position="95"/>
    </location>
</feature>
<keyword evidence="3" id="KW-1185">Reference proteome</keyword>
<sequence length="134" mass="14313">MNIAPWLVRLGLLVAALIHLAPLAAVAGASMLSRMYGVVTEDPSLLLLLQHRALLFGLLGSLSLAAMWRVELRSPALLAALVSMSGFLLLGAESMSSSALNAEVNRVWWVDLIALPCVLSGAVAQLWSRRRGRG</sequence>
<evidence type="ECO:0000313" key="2">
    <source>
        <dbReference type="EMBL" id="MBD8527348.1"/>
    </source>
</evidence>
<feature type="transmembrane region" description="Helical" evidence="1">
    <location>
        <begin position="53"/>
        <end position="70"/>
    </location>
</feature>
<proteinExistence type="predicted"/>
<feature type="transmembrane region" description="Helical" evidence="1">
    <location>
        <begin position="107"/>
        <end position="127"/>
    </location>
</feature>
<evidence type="ECO:0000313" key="3">
    <source>
        <dbReference type="Proteomes" id="UP000613768"/>
    </source>
</evidence>
<dbReference type="EMBL" id="JACYTR010000048">
    <property type="protein sequence ID" value="MBD8527348.1"/>
    <property type="molecule type" value="Genomic_DNA"/>
</dbReference>
<gene>
    <name evidence="2" type="ORF">IFO71_16520</name>
</gene>
<keyword evidence="1" id="KW-0812">Transmembrane</keyword>
<keyword evidence="1" id="KW-0472">Membrane</keyword>
<dbReference type="AlphaFoldDB" id="A0AAW3ZNP1"/>